<dbReference type="Gene3D" id="3.30.460.10">
    <property type="entry name" value="Beta Polymerase, domain 2"/>
    <property type="match status" value="1"/>
</dbReference>
<name>A0A1M7ENT1_9FIRM</name>
<dbReference type="GO" id="GO:0016779">
    <property type="term" value="F:nucleotidyltransferase activity"/>
    <property type="evidence" value="ECO:0007669"/>
    <property type="project" value="InterPro"/>
</dbReference>
<sequence length="264" mass="30789">MEKIKDLVYELSQLPEITAITLGGSRASGYKDEDSDYDVYVYCDNPVPAITREAILKKYCKYIEMTNTYWEEEDDCILNSGTVIELIYRDRCLFEEQLEATVFNGNANNGYTTCMWSNLMSSIVLYEKEEVYSKLKERFNIAYPSVLKKNIINKNYQLLTGHIPSYDEQIKKAYKRKDMVSVNHRVTEYIATYFDLIFAANEMLHPGEKRMITIAIDHCTYLPSNIDDISNLLENLSNEDKAMYYLNQLTENMSKFIVKYNLLP</sequence>
<evidence type="ECO:0000313" key="2">
    <source>
        <dbReference type="EMBL" id="SHL93357.1"/>
    </source>
</evidence>
<dbReference type="CDD" id="cd05403">
    <property type="entry name" value="NT_KNTase_like"/>
    <property type="match status" value="1"/>
</dbReference>
<dbReference type="Pfam" id="PF01909">
    <property type="entry name" value="NTP_transf_2"/>
    <property type="match status" value="1"/>
</dbReference>
<keyword evidence="3" id="KW-1185">Reference proteome</keyword>
<keyword evidence="2" id="KW-0808">Transferase</keyword>
<evidence type="ECO:0000259" key="1">
    <source>
        <dbReference type="Pfam" id="PF01909"/>
    </source>
</evidence>
<dbReference type="OrthoDB" id="5176171at2"/>
<dbReference type="SUPFAM" id="SSF81301">
    <property type="entry name" value="Nucleotidyltransferase"/>
    <property type="match status" value="1"/>
</dbReference>
<accession>A0A1M7ENT1</accession>
<reference evidence="2 3" key="1">
    <citation type="submission" date="2016-11" db="EMBL/GenBank/DDBJ databases">
        <authorList>
            <person name="Jaros S."/>
            <person name="Januszkiewicz K."/>
            <person name="Wedrychowicz H."/>
        </authorList>
    </citation>
    <scope>NUCLEOTIDE SEQUENCE [LARGE SCALE GENOMIC DNA]</scope>
    <source>
        <strain evidence="2 3">DSM 15930</strain>
    </source>
</reference>
<feature type="domain" description="Polymerase nucleotidyl transferase" evidence="1">
    <location>
        <begin position="6"/>
        <end position="64"/>
    </location>
</feature>
<proteinExistence type="predicted"/>
<evidence type="ECO:0000313" key="3">
    <source>
        <dbReference type="Proteomes" id="UP000184038"/>
    </source>
</evidence>
<gene>
    <name evidence="2" type="ORF">SAMN02746066_00094</name>
</gene>
<dbReference type="STRING" id="1120996.SAMN02746066_00094"/>
<dbReference type="AlphaFoldDB" id="A0A1M7ENT1"/>
<dbReference type="Proteomes" id="UP000184038">
    <property type="component" value="Unassembled WGS sequence"/>
</dbReference>
<dbReference type="RefSeq" id="WP_073281645.1">
    <property type="nucleotide sequence ID" value="NZ_FRCP01000005.1"/>
</dbReference>
<dbReference type="InterPro" id="IPR043519">
    <property type="entry name" value="NT_sf"/>
</dbReference>
<dbReference type="InterPro" id="IPR002934">
    <property type="entry name" value="Polymerase_NTP_transf_dom"/>
</dbReference>
<dbReference type="EMBL" id="FRCP01000005">
    <property type="protein sequence ID" value="SHL93357.1"/>
    <property type="molecule type" value="Genomic_DNA"/>
</dbReference>
<organism evidence="2 3">
    <name type="scientific">Anaerosporobacter mobilis DSM 15930</name>
    <dbReference type="NCBI Taxonomy" id="1120996"/>
    <lineage>
        <taxon>Bacteria</taxon>
        <taxon>Bacillati</taxon>
        <taxon>Bacillota</taxon>
        <taxon>Clostridia</taxon>
        <taxon>Lachnospirales</taxon>
        <taxon>Lachnospiraceae</taxon>
        <taxon>Anaerosporobacter</taxon>
    </lineage>
</organism>
<protein>
    <submittedName>
        <fullName evidence="2">Nucleotidyltransferase domain-containing protein</fullName>
    </submittedName>
</protein>